<dbReference type="EMBL" id="VDEP01000169">
    <property type="protein sequence ID" value="KAA1127147.1"/>
    <property type="molecule type" value="Genomic_DNA"/>
</dbReference>
<accession>A0A5B0RNI6</accession>
<evidence type="ECO:0000313" key="3">
    <source>
        <dbReference type="EMBL" id="KAA1127147.1"/>
    </source>
</evidence>
<feature type="region of interest" description="Disordered" evidence="1">
    <location>
        <begin position="52"/>
        <end position="79"/>
    </location>
</feature>
<feature type="compositionally biased region" description="Basic and acidic residues" evidence="1">
    <location>
        <begin position="52"/>
        <end position="61"/>
    </location>
</feature>
<proteinExistence type="predicted"/>
<dbReference type="Pfam" id="PF14303">
    <property type="entry name" value="NAM-associated"/>
    <property type="match status" value="1"/>
</dbReference>
<gene>
    <name evidence="3" type="ORF">PGTUg99_025852</name>
</gene>
<name>A0A5B0RNI6_PUCGR</name>
<evidence type="ECO:0000256" key="1">
    <source>
        <dbReference type="SAM" id="MobiDB-lite"/>
    </source>
</evidence>
<protein>
    <recommendedName>
        <fullName evidence="2">No apical meristem-associated C-terminal domain-containing protein</fullName>
    </recommendedName>
</protein>
<evidence type="ECO:0000259" key="2">
    <source>
        <dbReference type="Pfam" id="PF14303"/>
    </source>
</evidence>
<organism evidence="3 4">
    <name type="scientific">Puccinia graminis f. sp. tritici</name>
    <dbReference type="NCBI Taxonomy" id="56615"/>
    <lineage>
        <taxon>Eukaryota</taxon>
        <taxon>Fungi</taxon>
        <taxon>Dikarya</taxon>
        <taxon>Basidiomycota</taxon>
        <taxon>Pucciniomycotina</taxon>
        <taxon>Pucciniomycetes</taxon>
        <taxon>Pucciniales</taxon>
        <taxon>Pucciniaceae</taxon>
        <taxon>Puccinia</taxon>
    </lineage>
</organism>
<feature type="compositionally biased region" description="Low complexity" evidence="1">
    <location>
        <begin position="68"/>
        <end position="79"/>
    </location>
</feature>
<feature type="domain" description="No apical meristem-associated C-terminal" evidence="2">
    <location>
        <begin position="30"/>
        <end position="186"/>
    </location>
</feature>
<comment type="caution">
    <text evidence="3">The sequence shown here is derived from an EMBL/GenBank/DDBJ whole genome shotgun (WGS) entry which is preliminary data.</text>
</comment>
<evidence type="ECO:0000313" key="4">
    <source>
        <dbReference type="Proteomes" id="UP000325313"/>
    </source>
</evidence>
<reference evidence="3 4" key="1">
    <citation type="submission" date="2019-05" db="EMBL/GenBank/DDBJ databases">
        <title>Emergence of the Ug99 lineage of the wheat stem rust pathogen through somatic hybridization.</title>
        <authorList>
            <person name="Li F."/>
            <person name="Upadhyaya N.M."/>
            <person name="Sperschneider J."/>
            <person name="Matny O."/>
            <person name="Nguyen-Phuc H."/>
            <person name="Mago R."/>
            <person name="Raley C."/>
            <person name="Miller M.E."/>
            <person name="Silverstein K.A.T."/>
            <person name="Henningsen E."/>
            <person name="Hirsch C.D."/>
            <person name="Visser B."/>
            <person name="Pretorius Z.A."/>
            <person name="Steffenson B.J."/>
            <person name="Schwessinger B."/>
            <person name="Dodds P.N."/>
            <person name="Figueroa M."/>
        </authorList>
    </citation>
    <scope>NUCLEOTIDE SEQUENCE [LARGE SCALE GENOMIC DNA]</scope>
    <source>
        <strain evidence="3 4">Ug99</strain>
    </source>
</reference>
<sequence>MERYGHTTTSPEDCLNRVLRLFFEDNNTSFKNLRCYNILIKCPKWCSYNDENSKKYQDSTTKKKRARSPSSDAPATTAPTLDAVSDFKANATDHSSLDCLIGNKKAKRLHHIEVNEQAWKQTIAEAHTLVANEQKRQNDIFNKEAQLLQMMAATGSANNDVMIMNQDLTNLDDDAREYFTLRRKQILASLRANSSSSS</sequence>
<dbReference type="InterPro" id="IPR029466">
    <property type="entry name" value="NAM-associated_C"/>
</dbReference>
<dbReference type="Proteomes" id="UP000325313">
    <property type="component" value="Unassembled WGS sequence"/>
</dbReference>
<dbReference type="AlphaFoldDB" id="A0A5B0RNI6"/>